<dbReference type="SMART" id="SM00942">
    <property type="entry name" value="PriCT_1"/>
    <property type="match status" value="1"/>
</dbReference>
<dbReference type="EMBL" id="CP049889">
    <property type="protein sequence ID" value="QIK51276.1"/>
    <property type="molecule type" value="Genomic_DNA"/>
</dbReference>
<sequence>MIYINTVQTNRPMKEIKTARDFTFFKDYKPQRFEYPTNEDEEKAIKLFKMNIVIAGQMTGNLKRNNENVFSRSLLLLDFDDIHESEATFLSKVNEILKGCNYCLYPTLKYKEDNIRYRLVLELDRSVNATEYEKLLFGISLELGVNFTFDSSNKTWSQGQGAPVITQYSEHVSRIYHDRGEAIPVDVFLQKITNSNEYKRELEKQPSHNFNLQTGYQRTTNGKGKVIQLLEELTESVSEGGRNSFMARAYGTLLRANMQPSLAMGFLWTMNQQFVEPPLDDKEFLKIIESITKKNNQKGRR</sequence>
<reference evidence="2 3" key="1">
    <citation type="journal article" date="2017" name="Int. J. Syst. Evol. Microbiol.">
        <title>Jeotgalibaca porci sp. nov. and Jeotgalibaca arthritidis sp. nov., isolated from pigs, and emended description of the genus Jeotgalibaca.</title>
        <authorList>
            <person name="Zamora L."/>
            <person name="Perez-Sancho M."/>
            <person name="Dominguez L."/>
            <person name="Fernandez-Garayzabal J.F."/>
            <person name="Vela A.I."/>
        </authorList>
    </citation>
    <scope>NUCLEOTIDE SEQUENCE [LARGE SCALE GENOMIC DNA]</scope>
    <source>
        <strain evidence="2 3">CCUG 69148</strain>
    </source>
</reference>
<evidence type="ECO:0000259" key="1">
    <source>
        <dbReference type="SMART" id="SM00942"/>
    </source>
</evidence>
<proteinExistence type="predicted"/>
<dbReference type="KEGG" id="jpo:G7058_03900"/>
<evidence type="ECO:0000313" key="2">
    <source>
        <dbReference type="EMBL" id="QIK51276.1"/>
    </source>
</evidence>
<dbReference type="AlphaFoldDB" id="A0A6G7WG97"/>
<feature type="domain" description="Primase C-terminal 1" evidence="1">
    <location>
        <begin position="231"/>
        <end position="295"/>
    </location>
</feature>
<keyword evidence="3" id="KW-1185">Reference proteome</keyword>
<dbReference type="GeneID" id="94552410"/>
<protein>
    <recommendedName>
        <fullName evidence="1">Primase C-terminal 1 domain-containing protein</fullName>
    </recommendedName>
</protein>
<dbReference type="Pfam" id="PF08708">
    <property type="entry name" value="PriCT_1"/>
    <property type="match status" value="1"/>
</dbReference>
<dbReference type="RefSeq" id="WP_166062329.1">
    <property type="nucleotide sequence ID" value="NZ_CP049889.1"/>
</dbReference>
<dbReference type="Proteomes" id="UP000501830">
    <property type="component" value="Chromosome"/>
</dbReference>
<evidence type="ECO:0000313" key="3">
    <source>
        <dbReference type="Proteomes" id="UP000501830"/>
    </source>
</evidence>
<dbReference type="InterPro" id="IPR014820">
    <property type="entry name" value="PriCT_1"/>
</dbReference>
<name>A0A6G7WG97_9LACT</name>
<accession>A0A6G7WG97</accession>
<gene>
    <name evidence="2" type="ORF">G7058_03900</name>
</gene>
<organism evidence="2 3">
    <name type="scientific">Jeotgalibaca porci</name>
    <dbReference type="NCBI Taxonomy" id="1868793"/>
    <lineage>
        <taxon>Bacteria</taxon>
        <taxon>Bacillati</taxon>
        <taxon>Bacillota</taxon>
        <taxon>Bacilli</taxon>
        <taxon>Lactobacillales</taxon>
        <taxon>Carnobacteriaceae</taxon>
        <taxon>Jeotgalibaca</taxon>
    </lineage>
</organism>